<dbReference type="EnsemblMetazoa" id="ACUA018769-RA">
    <property type="protein sequence ID" value="ACUA018769-PA"/>
    <property type="gene ID" value="ACUA018769"/>
</dbReference>
<evidence type="ECO:0000256" key="1">
    <source>
        <dbReference type="SAM" id="MobiDB-lite"/>
    </source>
</evidence>
<accession>A0A182MI12</accession>
<protein>
    <submittedName>
        <fullName evidence="2">Uncharacterized protein</fullName>
    </submittedName>
</protein>
<feature type="compositionally biased region" description="Gly residues" evidence="1">
    <location>
        <begin position="1"/>
        <end position="12"/>
    </location>
</feature>
<reference evidence="2" key="2">
    <citation type="submission" date="2020-05" db="UniProtKB">
        <authorList>
            <consortium name="EnsemblMetazoa"/>
        </authorList>
    </citation>
    <scope>IDENTIFICATION</scope>
    <source>
        <strain evidence="2">A-37</strain>
    </source>
</reference>
<keyword evidence="3" id="KW-1185">Reference proteome</keyword>
<reference evidence="3" key="1">
    <citation type="submission" date="2013-09" db="EMBL/GenBank/DDBJ databases">
        <title>The Genome Sequence of Anopheles culicifacies species A.</title>
        <authorList>
            <consortium name="The Broad Institute Genomics Platform"/>
            <person name="Neafsey D.E."/>
            <person name="Besansky N."/>
            <person name="Howell P."/>
            <person name="Walton C."/>
            <person name="Young S.K."/>
            <person name="Zeng Q."/>
            <person name="Gargeya S."/>
            <person name="Fitzgerald M."/>
            <person name="Haas B."/>
            <person name="Abouelleil A."/>
            <person name="Allen A.W."/>
            <person name="Alvarado L."/>
            <person name="Arachchi H.M."/>
            <person name="Berlin A.M."/>
            <person name="Chapman S.B."/>
            <person name="Gainer-Dewar J."/>
            <person name="Goldberg J."/>
            <person name="Griggs A."/>
            <person name="Gujja S."/>
            <person name="Hansen M."/>
            <person name="Howarth C."/>
            <person name="Imamovic A."/>
            <person name="Ireland A."/>
            <person name="Larimer J."/>
            <person name="McCowan C."/>
            <person name="Murphy C."/>
            <person name="Pearson M."/>
            <person name="Poon T.W."/>
            <person name="Priest M."/>
            <person name="Roberts A."/>
            <person name="Saif S."/>
            <person name="Shea T."/>
            <person name="Sisk P."/>
            <person name="Sykes S."/>
            <person name="Wortman J."/>
            <person name="Nusbaum C."/>
            <person name="Birren B."/>
        </authorList>
    </citation>
    <scope>NUCLEOTIDE SEQUENCE [LARGE SCALE GENOMIC DNA]</scope>
    <source>
        <strain evidence="3">A-37</strain>
    </source>
</reference>
<dbReference type="EMBL" id="AXCM01011385">
    <property type="status" value="NOT_ANNOTATED_CDS"/>
    <property type="molecule type" value="Genomic_DNA"/>
</dbReference>
<evidence type="ECO:0000313" key="3">
    <source>
        <dbReference type="Proteomes" id="UP000075883"/>
    </source>
</evidence>
<dbReference type="VEuPathDB" id="VectorBase:ACUA018769"/>
<dbReference type="Proteomes" id="UP000075883">
    <property type="component" value="Unassembled WGS sequence"/>
</dbReference>
<proteinExistence type="predicted"/>
<sequence length="196" mass="20055">MLPESGPGGGSSSSGAGPPTNASTNANTVAGNTAPSTPAPMGTGSVASANGTGAPGHIPSAPIPMAGANSQQQYHLQQLHHHHQQLQQHYHQSYQGSHPALMTVPGASVGGSLPVESHLMLPMTPPASGFATTVQTPQMAPVNEQLVQALYEAIYRCSLGGKCPNLNQLRTASGHSSTRDSAACAELIVQRGLERK</sequence>
<feature type="compositionally biased region" description="Polar residues" evidence="1">
    <location>
        <begin position="20"/>
        <end position="36"/>
    </location>
</feature>
<organism evidence="2 3">
    <name type="scientific">Anopheles culicifacies</name>
    <dbReference type="NCBI Taxonomy" id="139723"/>
    <lineage>
        <taxon>Eukaryota</taxon>
        <taxon>Metazoa</taxon>
        <taxon>Ecdysozoa</taxon>
        <taxon>Arthropoda</taxon>
        <taxon>Hexapoda</taxon>
        <taxon>Insecta</taxon>
        <taxon>Pterygota</taxon>
        <taxon>Neoptera</taxon>
        <taxon>Endopterygota</taxon>
        <taxon>Diptera</taxon>
        <taxon>Nematocera</taxon>
        <taxon>Culicoidea</taxon>
        <taxon>Culicidae</taxon>
        <taxon>Anophelinae</taxon>
        <taxon>Anopheles</taxon>
        <taxon>culicifacies species complex</taxon>
    </lineage>
</organism>
<evidence type="ECO:0000313" key="2">
    <source>
        <dbReference type="EnsemblMetazoa" id="ACUA018769-PA"/>
    </source>
</evidence>
<feature type="region of interest" description="Disordered" evidence="1">
    <location>
        <begin position="1"/>
        <end position="73"/>
    </location>
</feature>
<dbReference type="AlphaFoldDB" id="A0A182MI12"/>
<name>A0A182MI12_9DIPT</name>